<dbReference type="GO" id="GO:0009313">
    <property type="term" value="P:oligosaccharide catabolic process"/>
    <property type="evidence" value="ECO:0007669"/>
    <property type="project" value="TreeGrafter"/>
</dbReference>
<comment type="caution">
    <text evidence="6">The sequence shown here is derived from an EMBL/GenBank/DDBJ whole genome shotgun (WGS) entry which is preliminary data.</text>
</comment>
<keyword evidence="3" id="KW-0378">Hydrolase</keyword>
<dbReference type="Gene3D" id="2.70.98.30">
    <property type="entry name" value="Golgi alpha-mannosidase II, domain 4"/>
    <property type="match status" value="1"/>
</dbReference>
<keyword evidence="2" id="KW-0479">Metal-binding</keyword>
<dbReference type="InterPro" id="IPR000602">
    <property type="entry name" value="Glyco_hydro_38_N"/>
</dbReference>
<sequence length="1049" mass="122682">MFFTERKLKQRVEELLRFELHDIQTIQSFDFCYDRKGVNGAPPPNENADWQNIEQGFEWKEKDIYVWLRLSHTFPKTDPNRSTHIGLFNFSLSFLRDEYEALLYVNGKPWHGLDKNHNVISFPDDFSGKTIRFDIRIWSGVLEGKVRQHFDEFHVGNSIKQVAFGLRDKATHDLYVTSTAILQTLDVISNNDFYYSRLLNLLDSAFLLINWQNPSSKEFYQSISNASRYLEENYSKDAVKSPVVINCVGHTHIDLAFLWQIKHTREKCARSFSTVLKLMKQFPKYNFFQSQPQLYEYVKNDYPEIYDQIKQRVKDGRWQVDGAMWVEADCNIPSGESFVRQIMYGKNFMETEFGITPECLWLPDVFGYSWALPQILKKSGIKYFMTTKISWNEFNQLPHDTFKWRGIDGSDILAHFVTTPEEGHPRYTYNGIVNAKSVQGLWDNYKDKGLTKTLLLPFGYGDGGGGPNEQMLELLERFEKMPVLPNIQFGTVKQFFHELEDNINHSNDWFHTWDGELYFETHRGTYTSQAQIKKANRLAELDIRFIEWLSATNSILNNDWSVYDKNKLDYCWKLILRNQFHDIIPGSSIHEVYQDTKLEFQDLNNRHNEILRPLLKNITDSDVNSKIIINSSNFMRKNDVVYFDTYAENLTIKDDSNQYLTIQKSKQNDGYFVEIPSIAPLSCINVSYENNVTSESNKAKDAFIYNDDEIDTPFYLIKWNKFGHLTRIFDKKNNREVLSGCGNVLTVYEDKPMKYDAWDIEIFHIQKKSPVVQLQSVELTELGPLICEITFKWIFNNSSICQKMRVYSNNPKIDFITDIDWHDCNQLLKTVFPVDIRAVEATYDIQFGNVKRSTTWNTSWDYAKFESVAHQWADLSEYGYGVSLLNNCKYGHAIRDNIMQLTLIKSAISPDLQADQGQHQFTYSLFPHTKNWQEGHVAQEAWFLNEPLRIYDGKLKSFIKPSNLSILTLDNHLVQVDALKKAESGDWLILRIHDFSGGTQNVNISSHYKINWWRECDLMENFIDQNINKGNLKIKLSPFEIKTYAISIN</sequence>
<dbReference type="Pfam" id="PF17677">
    <property type="entry name" value="Glyco_hydro38C2"/>
    <property type="match status" value="1"/>
</dbReference>
<dbReference type="OrthoDB" id="9764050at2"/>
<dbReference type="AlphaFoldDB" id="A0A2V4DWU1"/>
<dbReference type="EMBL" id="QGLO01000004">
    <property type="protein sequence ID" value="PXY92029.1"/>
    <property type="molecule type" value="Genomic_DNA"/>
</dbReference>
<dbReference type="InterPro" id="IPR011682">
    <property type="entry name" value="Glyco_hydro_38_C"/>
</dbReference>
<organism evidence="6 7">
    <name type="scientific">Gilliamella apis</name>
    <dbReference type="NCBI Taxonomy" id="1970738"/>
    <lineage>
        <taxon>Bacteria</taxon>
        <taxon>Pseudomonadati</taxon>
        <taxon>Pseudomonadota</taxon>
        <taxon>Gammaproteobacteria</taxon>
        <taxon>Orbales</taxon>
        <taxon>Orbaceae</taxon>
        <taxon>Gilliamella</taxon>
    </lineage>
</organism>
<evidence type="ECO:0000313" key="6">
    <source>
        <dbReference type="EMBL" id="PXY92029.1"/>
    </source>
</evidence>
<dbReference type="Gene3D" id="3.20.110.10">
    <property type="entry name" value="Glycoside hydrolase 38, N terminal domain"/>
    <property type="match status" value="1"/>
</dbReference>
<evidence type="ECO:0000256" key="3">
    <source>
        <dbReference type="ARBA" id="ARBA00022801"/>
    </source>
</evidence>
<evidence type="ECO:0000313" key="7">
    <source>
        <dbReference type="Proteomes" id="UP000247673"/>
    </source>
</evidence>
<name>A0A2V4DWU1_9GAMM</name>
<dbReference type="InterPro" id="IPR011330">
    <property type="entry name" value="Glyco_hydro/deAcase_b/a-brl"/>
</dbReference>
<accession>A0A2V4DWU1</accession>
<dbReference type="InterPro" id="IPR027291">
    <property type="entry name" value="Glyco_hydro_38_N_sf"/>
</dbReference>
<dbReference type="FunFam" id="1.20.1270.50:FF:000004">
    <property type="entry name" value="alpha-mannosidase 2C1 isoform X1"/>
    <property type="match status" value="1"/>
</dbReference>
<dbReference type="Pfam" id="PF01074">
    <property type="entry name" value="Glyco_hydro_38N"/>
    <property type="match status" value="1"/>
</dbReference>
<evidence type="ECO:0000256" key="2">
    <source>
        <dbReference type="ARBA" id="ARBA00022723"/>
    </source>
</evidence>
<dbReference type="SUPFAM" id="SSF88688">
    <property type="entry name" value="Families 57/38 glycoside transferase middle domain"/>
    <property type="match status" value="1"/>
</dbReference>
<dbReference type="Proteomes" id="UP000247673">
    <property type="component" value="Unassembled WGS sequence"/>
</dbReference>
<evidence type="ECO:0000256" key="4">
    <source>
        <dbReference type="ARBA" id="ARBA00023295"/>
    </source>
</evidence>
<reference evidence="6 7" key="1">
    <citation type="submission" date="2018-05" db="EMBL/GenBank/DDBJ databases">
        <title>Reference genomes for bee gut microbiota database.</title>
        <authorList>
            <person name="Ellegaard K.M."/>
        </authorList>
    </citation>
    <scope>NUCLEOTIDE SEQUENCE [LARGE SCALE GENOMIC DNA]</scope>
    <source>
        <strain evidence="6 7">ESL0172</strain>
    </source>
</reference>
<dbReference type="SUPFAM" id="SSF88713">
    <property type="entry name" value="Glycoside hydrolase/deacetylase"/>
    <property type="match status" value="1"/>
</dbReference>
<dbReference type="Pfam" id="PF07748">
    <property type="entry name" value="Glyco_hydro_38C"/>
    <property type="match status" value="1"/>
</dbReference>
<protein>
    <submittedName>
        <fullName evidence="6">Alpha-mannosidase</fullName>
    </submittedName>
</protein>
<dbReference type="GO" id="GO:0004559">
    <property type="term" value="F:alpha-mannosidase activity"/>
    <property type="evidence" value="ECO:0007669"/>
    <property type="project" value="InterPro"/>
</dbReference>
<dbReference type="InterPro" id="IPR011013">
    <property type="entry name" value="Gal_mutarotase_sf_dom"/>
</dbReference>
<dbReference type="GO" id="GO:0046872">
    <property type="term" value="F:metal ion binding"/>
    <property type="evidence" value="ECO:0007669"/>
    <property type="project" value="UniProtKB-KW"/>
</dbReference>
<dbReference type="CDD" id="cd10789">
    <property type="entry name" value="GH38N_AMII_ER_cytosolic"/>
    <property type="match status" value="1"/>
</dbReference>
<evidence type="ECO:0000256" key="1">
    <source>
        <dbReference type="ARBA" id="ARBA00009792"/>
    </source>
</evidence>
<dbReference type="Gene3D" id="1.20.1270.50">
    <property type="entry name" value="Glycoside hydrolase family 38, central domain"/>
    <property type="match status" value="1"/>
</dbReference>
<dbReference type="InterPro" id="IPR037094">
    <property type="entry name" value="Glyco_hydro_38_cen_sf"/>
</dbReference>
<dbReference type="PANTHER" id="PTHR46017:SF1">
    <property type="entry name" value="ALPHA-MANNOSIDASE 2C1"/>
    <property type="match status" value="1"/>
</dbReference>
<dbReference type="PANTHER" id="PTHR46017">
    <property type="entry name" value="ALPHA-MANNOSIDASE 2C1"/>
    <property type="match status" value="1"/>
</dbReference>
<dbReference type="GO" id="GO:0006013">
    <property type="term" value="P:mannose metabolic process"/>
    <property type="evidence" value="ECO:0007669"/>
    <property type="project" value="InterPro"/>
</dbReference>
<evidence type="ECO:0000259" key="5">
    <source>
        <dbReference type="SMART" id="SM00872"/>
    </source>
</evidence>
<gene>
    <name evidence="6" type="ORF">DKK78_06910</name>
</gene>
<dbReference type="Pfam" id="PF09261">
    <property type="entry name" value="Alpha-mann_mid"/>
    <property type="match status" value="1"/>
</dbReference>
<feature type="domain" description="Glycoside hydrolase family 38 central" evidence="5">
    <location>
        <begin position="520"/>
        <end position="600"/>
    </location>
</feature>
<dbReference type="FunFam" id="2.70.98.30:FF:000010">
    <property type="entry name" value="Cytosolic alpha-mannosidase"/>
    <property type="match status" value="1"/>
</dbReference>
<keyword evidence="4" id="KW-0326">Glycosidase</keyword>
<comment type="similarity">
    <text evidence="1">Belongs to the glycosyl hydrolase 38 family.</text>
</comment>
<dbReference type="InterPro" id="IPR041147">
    <property type="entry name" value="GH38_C"/>
</dbReference>
<dbReference type="FunFam" id="3.20.110.10:FF:000002">
    <property type="entry name" value="alpha-mannosidase 2C1 isoform X1"/>
    <property type="match status" value="1"/>
</dbReference>
<keyword evidence="7" id="KW-1185">Reference proteome</keyword>
<dbReference type="InterPro" id="IPR028995">
    <property type="entry name" value="Glyco_hydro_57/38_cen_sf"/>
</dbReference>
<dbReference type="SUPFAM" id="SSF74650">
    <property type="entry name" value="Galactose mutarotase-like"/>
    <property type="match status" value="1"/>
</dbReference>
<dbReference type="SMART" id="SM00872">
    <property type="entry name" value="Alpha-mann_mid"/>
    <property type="match status" value="1"/>
</dbReference>
<proteinExistence type="inferred from homology"/>
<dbReference type="GO" id="GO:0030246">
    <property type="term" value="F:carbohydrate binding"/>
    <property type="evidence" value="ECO:0007669"/>
    <property type="project" value="InterPro"/>
</dbReference>
<dbReference type="RefSeq" id="WP_110447929.1">
    <property type="nucleotide sequence ID" value="NZ_CP132381.1"/>
</dbReference>
<dbReference type="InterPro" id="IPR015341">
    <property type="entry name" value="Glyco_hydro_38_cen"/>
</dbReference>
<dbReference type="Gene3D" id="2.60.40.2220">
    <property type="match status" value="1"/>
</dbReference>